<evidence type="ECO:0000256" key="2">
    <source>
        <dbReference type="SAM" id="SignalP"/>
    </source>
</evidence>
<protein>
    <recommendedName>
        <fullName evidence="5">Transmembrane protein</fullName>
    </recommendedName>
</protein>
<evidence type="ECO:0000313" key="3">
    <source>
        <dbReference type="EMBL" id="KAL1556797.1"/>
    </source>
</evidence>
<evidence type="ECO:0000313" key="4">
    <source>
        <dbReference type="Proteomes" id="UP001567538"/>
    </source>
</evidence>
<gene>
    <name evidence="3" type="ORF">AAHA92_12374</name>
</gene>
<dbReference type="PANTHER" id="PTHR33512:SF1">
    <property type="entry name" value="PROTEIN, PUTATIVE (DUF1191)-RELATED"/>
    <property type="match status" value="1"/>
</dbReference>
<comment type="caution">
    <text evidence="3">The sequence shown here is derived from an EMBL/GenBank/DDBJ whole genome shotgun (WGS) entry which is preliminary data.</text>
</comment>
<dbReference type="AlphaFoldDB" id="A0ABD1HKU8"/>
<keyword evidence="2" id="KW-0732">Signal</keyword>
<feature type="signal peptide" evidence="2">
    <location>
        <begin position="1"/>
        <end position="20"/>
    </location>
</feature>
<sequence length="298" mass="32516">MDSLSLICLSLSLSFSLSLSLEIKSSTTLDSIIRDYTLQSYTNNSFKTGKLYAINLPANLSAATVFADAIRLRCGSLQRYGARIKEFHLNKNINIHPCVERVILIRQSIQSNWSSIYYDTAALSGYQLISPILTLTAYSLHGSNATAIDLGPITIDFSNVTLLENKSRSSTLCASFGTDKKVVLSNQVGPNVCTAAKEGRFGLVTELALMPLKGKVSKAKIVVVSSIAAALGAFLLSLLVIAMLVNAKKKARMDEMERRAYEEEALQVSMVGHVRAVTASGTRTAPTIEHYDYRVRHS</sequence>
<keyword evidence="1" id="KW-0812">Transmembrane</keyword>
<dbReference type="PANTHER" id="PTHR33512">
    <property type="entry name" value="PROTEIN, PUTATIVE (DUF1191)-RELATED"/>
    <property type="match status" value="1"/>
</dbReference>
<feature type="transmembrane region" description="Helical" evidence="1">
    <location>
        <begin position="221"/>
        <end position="245"/>
    </location>
</feature>
<evidence type="ECO:0000256" key="1">
    <source>
        <dbReference type="SAM" id="Phobius"/>
    </source>
</evidence>
<evidence type="ECO:0008006" key="5">
    <source>
        <dbReference type="Google" id="ProtNLM"/>
    </source>
</evidence>
<dbReference type="Proteomes" id="UP001567538">
    <property type="component" value="Unassembled WGS sequence"/>
</dbReference>
<dbReference type="EMBL" id="JBEAFC010000005">
    <property type="protein sequence ID" value="KAL1556797.1"/>
    <property type="molecule type" value="Genomic_DNA"/>
</dbReference>
<keyword evidence="1" id="KW-1133">Transmembrane helix</keyword>
<name>A0ABD1HKU8_SALDI</name>
<reference evidence="3 4" key="1">
    <citation type="submission" date="2024-06" db="EMBL/GenBank/DDBJ databases">
        <title>A chromosome level genome sequence of Diviner's sage (Salvia divinorum).</title>
        <authorList>
            <person name="Ford S.A."/>
            <person name="Ro D.-K."/>
            <person name="Ness R.W."/>
            <person name="Phillips M.A."/>
        </authorList>
    </citation>
    <scope>NUCLEOTIDE SEQUENCE [LARGE SCALE GENOMIC DNA]</scope>
    <source>
        <strain evidence="3">SAF-2024a</strain>
        <tissue evidence="3">Leaf</tissue>
    </source>
</reference>
<dbReference type="InterPro" id="IPR010605">
    <property type="entry name" value="DUF1191"/>
</dbReference>
<organism evidence="3 4">
    <name type="scientific">Salvia divinorum</name>
    <name type="common">Maria pastora</name>
    <name type="synonym">Diviner's sage</name>
    <dbReference type="NCBI Taxonomy" id="28513"/>
    <lineage>
        <taxon>Eukaryota</taxon>
        <taxon>Viridiplantae</taxon>
        <taxon>Streptophyta</taxon>
        <taxon>Embryophyta</taxon>
        <taxon>Tracheophyta</taxon>
        <taxon>Spermatophyta</taxon>
        <taxon>Magnoliopsida</taxon>
        <taxon>eudicotyledons</taxon>
        <taxon>Gunneridae</taxon>
        <taxon>Pentapetalae</taxon>
        <taxon>asterids</taxon>
        <taxon>lamiids</taxon>
        <taxon>Lamiales</taxon>
        <taxon>Lamiaceae</taxon>
        <taxon>Nepetoideae</taxon>
        <taxon>Mentheae</taxon>
        <taxon>Salviinae</taxon>
        <taxon>Salvia</taxon>
        <taxon>Salvia subgen. Calosphace</taxon>
    </lineage>
</organism>
<keyword evidence="1" id="KW-0472">Membrane</keyword>
<feature type="chain" id="PRO_5044767795" description="Transmembrane protein" evidence="2">
    <location>
        <begin position="21"/>
        <end position="298"/>
    </location>
</feature>
<dbReference type="Pfam" id="PF06697">
    <property type="entry name" value="DUF1191"/>
    <property type="match status" value="1"/>
</dbReference>
<proteinExistence type="predicted"/>
<keyword evidence="4" id="KW-1185">Reference proteome</keyword>
<accession>A0ABD1HKU8</accession>